<dbReference type="STRING" id="1943.AQJ64_36850"/>
<accession>A0A101SLW6</accession>
<evidence type="ECO:0000313" key="3">
    <source>
        <dbReference type="Proteomes" id="UP000052982"/>
    </source>
</evidence>
<protein>
    <submittedName>
        <fullName evidence="2">Uncharacterized protein</fullName>
    </submittedName>
</protein>
<organism evidence="2 3">
    <name type="scientific">Streptomyces griseoruber</name>
    <dbReference type="NCBI Taxonomy" id="1943"/>
    <lineage>
        <taxon>Bacteria</taxon>
        <taxon>Bacillati</taxon>
        <taxon>Actinomycetota</taxon>
        <taxon>Actinomycetes</taxon>
        <taxon>Kitasatosporales</taxon>
        <taxon>Streptomycetaceae</taxon>
        <taxon>Streptomyces</taxon>
    </lineage>
</organism>
<proteinExistence type="predicted"/>
<dbReference type="Proteomes" id="UP000052982">
    <property type="component" value="Unassembled WGS sequence"/>
</dbReference>
<dbReference type="AlphaFoldDB" id="A0A101SLW6"/>
<name>A0A101SLW6_9ACTN</name>
<sequence length="67" mass="7144">MLGHLTAAGEDAENAAQRRAVRNGQPAPGDTTHQVAHSPDSPSSVIPTRIRVAEHPAQGEGEARRRR</sequence>
<evidence type="ECO:0000313" key="2">
    <source>
        <dbReference type="EMBL" id="KUN76550.1"/>
    </source>
</evidence>
<feature type="region of interest" description="Disordered" evidence="1">
    <location>
        <begin position="1"/>
        <end position="67"/>
    </location>
</feature>
<comment type="caution">
    <text evidence="2">The sequence shown here is derived from an EMBL/GenBank/DDBJ whole genome shotgun (WGS) entry which is preliminary data.</text>
</comment>
<feature type="compositionally biased region" description="Polar residues" evidence="1">
    <location>
        <begin position="31"/>
        <end position="46"/>
    </location>
</feature>
<evidence type="ECO:0000256" key="1">
    <source>
        <dbReference type="SAM" id="MobiDB-lite"/>
    </source>
</evidence>
<keyword evidence="3" id="KW-1185">Reference proteome</keyword>
<reference evidence="2 3" key="1">
    <citation type="submission" date="2015-10" db="EMBL/GenBank/DDBJ databases">
        <title>Draft genome sequence of Streptomyces griseoruber DSM 40281, type strain for the species Streptomyces griseoruber.</title>
        <authorList>
            <person name="Ruckert C."/>
            <person name="Winkler A."/>
            <person name="Kalinowski J."/>
            <person name="Kampfer P."/>
            <person name="Glaeser S."/>
        </authorList>
    </citation>
    <scope>NUCLEOTIDE SEQUENCE [LARGE SCALE GENOMIC DNA]</scope>
    <source>
        <strain evidence="2 3">DSM 40281</strain>
    </source>
</reference>
<dbReference type="EMBL" id="LMWW01000065">
    <property type="protein sequence ID" value="KUN76550.1"/>
    <property type="molecule type" value="Genomic_DNA"/>
</dbReference>
<gene>
    <name evidence="2" type="ORF">AQJ64_36850</name>
</gene>